<keyword evidence="2" id="KW-1185">Reference proteome</keyword>
<organism evidence="1 2">
    <name type="scientific">Peronosclerospora sorghi</name>
    <dbReference type="NCBI Taxonomy" id="230839"/>
    <lineage>
        <taxon>Eukaryota</taxon>
        <taxon>Sar</taxon>
        <taxon>Stramenopiles</taxon>
        <taxon>Oomycota</taxon>
        <taxon>Peronosporomycetes</taxon>
        <taxon>Peronosporales</taxon>
        <taxon>Peronosporaceae</taxon>
        <taxon>Peronosclerospora</taxon>
    </lineage>
</organism>
<accession>A0ACC0VTA7</accession>
<sequence length="110" mass="12572">MQRTGRRTPKKSSRVSRQAIDTWCCFVVRENETQGILKEQRTSYGVDDGGNALSEGADLRVTLETFATGCTTSFLVEIAWKRRFDRRFPRLFGCKTCSHACSIDEWSVTR</sequence>
<evidence type="ECO:0000313" key="1">
    <source>
        <dbReference type="EMBL" id="KAI9909719.1"/>
    </source>
</evidence>
<protein>
    <submittedName>
        <fullName evidence="1">Uncharacterized protein</fullName>
    </submittedName>
</protein>
<name>A0ACC0VTA7_9STRA</name>
<gene>
    <name evidence="1" type="ORF">PsorP6_015135</name>
</gene>
<proteinExistence type="predicted"/>
<dbReference type="Proteomes" id="UP001163321">
    <property type="component" value="Chromosome 7"/>
</dbReference>
<reference evidence="1 2" key="1">
    <citation type="journal article" date="2022" name="bioRxiv">
        <title>The genome of the oomycete Peronosclerospora sorghi, a cosmopolitan pathogen of maize and sorghum, is inflated with dispersed pseudogenes.</title>
        <authorList>
            <person name="Fletcher K."/>
            <person name="Martin F."/>
            <person name="Isakeit T."/>
            <person name="Cavanaugh K."/>
            <person name="Magill C."/>
            <person name="Michelmore R."/>
        </authorList>
    </citation>
    <scope>NUCLEOTIDE SEQUENCE [LARGE SCALE GENOMIC DNA]</scope>
    <source>
        <strain evidence="1">P6</strain>
    </source>
</reference>
<dbReference type="EMBL" id="CM047586">
    <property type="protein sequence ID" value="KAI9909719.1"/>
    <property type="molecule type" value="Genomic_DNA"/>
</dbReference>
<comment type="caution">
    <text evidence="1">The sequence shown here is derived from an EMBL/GenBank/DDBJ whole genome shotgun (WGS) entry which is preliminary data.</text>
</comment>
<evidence type="ECO:0000313" key="2">
    <source>
        <dbReference type="Proteomes" id="UP001163321"/>
    </source>
</evidence>